<evidence type="ECO:0000259" key="2">
    <source>
        <dbReference type="Pfam" id="PF02915"/>
    </source>
</evidence>
<feature type="compositionally biased region" description="Low complexity" evidence="1">
    <location>
        <begin position="426"/>
        <end position="441"/>
    </location>
</feature>
<feature type="region of interest" description="Disordered" evidence="1">
    <location>
        <begin position="647"/>
        <end position="695"/>
    </location>
</feature>
<evidence type="ECO:0000313" key="4">
    <source>
        <dbReference type="Proteomes" id="UP000736335"/>
    </source>
</evidence>
<dbReference type="Proteomes" id="UP000736335">
    <property type="component" value="Unassembled WGS sequence"/>
</dbReference>
<reference evidence="3" key="1">
    <citation type="journal article" date="2020" name="Nat. Commun.">
        <title>Large-scale genome sequencing of mycorrhizal fungi provides insights into the early evolution of symbiotic traits.</title>
        <authorList>
            <person name="Miyauchi S."/>
            <person name="Kiss E."/>
            <person name="Kuo A."/>
            <person name="Drula E."/>
            <person name="Kohler A."/>
            <person name="Sanchez-Garcia M."/>
            <person name="Morin E."/>
            <person name="Andreopoulos B."/>
            <person name="Barry K.W."/>
            <person name="Bonito G."/>
            <person name="Buee M."/>
            <person name="Carver A."/>
            <person name="Chen C."/>
            <person name="Cichocki N."/>
            <person name="Clum A."/>
            <person name="Culley D."/>
            <person name="Crous P.W."/>
            <person name="Fauchery L."/>
            <person name="Girlanda M."/>
            <person name="Hayes R.D."/>
            <person name="Keri Z."/>
            <person name="LaButti K."/>
            <person name="Lipzen A."/>
            <person name="Lombard V."/>
            <person name="Magnuson J."/>
            <person name="Maillard F."/>
            <person name="Murat C."/>
            <person name="Nolan M."/>
            <person name="Ohm R.A."/>
            <person name="Pangilinan J."/>
            <person name="Pereira M.F."/>
            <person name="Perotto S."/>
            <person name="Peter M."/>
            <person name="Pfister S."/>
            <person name="Riley R."/>
            <person name="Sitrit Y."/>
            <person name="Stielow J.B."/>
            <person name="Szollosi G."/>
            <person name="Zifcakova L."/>
            <person name="Stursova M."/>
            <person name="Spatafora J.W."/>
            <person name="Tedersoo L."/>
            <person name="Vaario L.M."/>
            <person name="Yamada A."/>
            <person name="Yan M."/>
            <person name="Wang P."/>
            <person name="Xu J."/>
            <person name="Bruns T."/>
            <person name="Baldrian P."/>
            <person name="Vilgalys R."/>
            <person name="Dunand C."/>
            <person name="Henrissat B."/>
            <person name="Grigoriev I.V."/>
            <person name="Hibbett D."/>
            <person name="Nagy L.G."/>
            <person name="Martin F.M."/>
        </authorList>
    </citation>
    <scope>NUCLEOTIDE SEQUENCE</scope>
    <source>
        <strain evidence="3">UH-Tt-Lm1</strain>
    </source>
</reference>
<name>A0A9P6HMF5_9AGAM</name>
<accession>A0A9P6HMF5</accession>
<feature type="region of interest" description="Disordered" evidence="1">
    <location>
        <begin position="335"/>
        <end position="445"/>
    </location>
</feature>
<feature type="region of interest" description="Disordered" evidence="1">
    <location>
        <begin position="607"/>
        <end position="633"/>
    </location>
</feature>
<proteinExistence type="predicted"/>
<feature type="compositionally biased region" description="Polar residues" evidence="1">
    <location>
        <begin position="492"/>
        <end position="502"/>
    </location>
</feature>
<evidence type="ECO:0000313" key="3">
    <source>
        <dbReference type="EMBL" id="KAF9790317.1"/>
    </source>
</evidence>
<feature type="region of interest" description="Disordered" evidence="1">
    <location>
        <begin position="527"/>
        <end position="572"/>
    </location>
</feature>
<feature type="compositionally biased region" description="Polar residues" evidence="1">
    <location>
        <begin position="684"/>
        <end position="695"/>
    </location>
</feature>
<dbReference type="GO" id="GO:0016491">
    <property type="term" value="F:oxidoreductase activity"/>
    <property type="evidence" value="ECO:0007669"/>
    <property type="project" value="InterPro"/>
</dbReference>
<feature type="compositionally biased region" description="Polar residues" evidence="1">
    <location>
        <begin position="653"/>
        <end position="667"/>
    </location>
</feature>
<feature type="region of interest" description="Disordered" evidence="1">
    <location>
        <begin position="251"/>
        <end position="292"/>
    </location>
</feature>
<dbReference type="GO" id="GO:0046872">
    <property type="term" value="F:metal ion binding"/>
    <property type="evidence" value="ECO:0007669"/>
    <property type="project" value="InterPro"/>
</dbReference>
<dbReference type="EMBL" id="WIUZ02000002">
    <property type="protein sequence ID" value="KAF9790317.1"/>
    <property type="molecule type" value="Genomic_DNA"/>
</dbReference>
<organism evidence="3 4">
    <name type="scientific">Thelephora terrestris</name>
    <dbReference type="NCBI Taxonomy" id="56493"/>
    <lineage>
        <taxon>Eukaryota</taxon>
        <taxon>Fungi</taxon>
        <taxon>Dikarya</taxon>
        <taxon>Basidiomycota</taxon>
        <taxon>Agaricomycotina</taxon>
        <taxon>Agaricomycetes</taxon>
        <taxon>Thelephorales</taxon>
        <taxon>Thelephoraceae</taxon>
        <taxon>Thelephora</taxon>
    </lineage>
</organism>
<sequence length="695" mass="75602">MSAADYSSYNFAREDVHKSCKSLETVVNLLNGYCEAASAVVLLQKKLVKAIRDAASIKASPFVANSTLSVTAAILEIISEVDGKFVKIADKECDNINDGVKKWFRKLAREERTHDEKIASASSRIKQAGQTYEKKVKKNTSDAAEEHTRYIQLLSSLGHEISQEKTNHSRFVAQNHAAVTCSVSSSLARIADAEWARCCERVRKTSPQIGSLGEWRSFCDGEWTGNFPSDLPDSHTPVAMDQSLAALHAVEEDSKGNTDSESNRASPANITRTYTPPDVVSAPPSPTIDSDLSQHDRAIEKSDVPALDHFPAPPIHFPLPHLRVVVKGSLGGPAGSPPLYGRRMTSPISPAKESTHSTTVTPTELVAATARQTPSHAAKTVAEISTQSPAPSRSNPRRTSLPVDLPTTVPTSDDTEFGTRQPRILPPSGSSGSSTLPKGSPRGSGVVLAMRNRFAQTSISSAPSREATASIPRLPVSVPTIASRYQPGNEHPSVSSYGPQTETMCESPFNDTTNASDIDMNFERMGKEPLPEERDPERRLRKHDLEPQVLTKPTSTRAENPPIRDRARGHNQSVNTRETITLQQNVNIHCVPPVDVVSLQRGLTRSPSLVSSHTQLSTGLPGSPPENPRLAKSRGWIRRLSMPVLSSVDGSKKTNSPLHNDSSQAWRSSLALPEAKARHRKTSLDTFDSKSNQRR</sequence>
<feature type="compositionally biased region" description="Polar residues" evidence="1">
    <location>
        <begin position="607"/>
        <end position="620"/>
    </location>
</feature>
<feature type="compositionally biased region" description="Polar residues" evidence="1">
    <location>
        <begin position="383"/>
        <end position="398"/>
    </location>
</feature>
<dbReference type="OrthoDB" id="2450055at2759"/>
<reference evidence="3" key="2">
    <citation type="submission" date="2020-11" db="EMBL/GenBank/DDBJ databases">
        <authorList>
            <consortium name="DOE Joint Genome Institute"/>
            <person name="Kuo A."/>
            <person name="Miyauchi S."/>
            <person name="Kiss E."/>
            <person name="Drula E."/>
            <person name="Kohler A."/>
            <person name="Sanchez-Garcia M."/>
            <person name="Andreopoulos B."/>
            <person name="Barry K.W."/>
            <person name="Bonito G."/>
            <person name="Buee M."/>
            <person name="Carver A."/>
            <person name="Chen C."/>
            <person name="Cichocki N."/>
            <person name="Clum A."/>
            <person name="Culley D."/>
            <person name="Crous P.W."/>
            <person name="Fauchery L."/>
            <person name="Girlanda M."/>
            <person name="Hayes R."/>
            <person name="Keri Z."/>
            <person name="Labutti K."/>
            <person name="Lipzen A."/>
            <person name="Lombard V."/>
            <person name="Magnuson J."/>
            <person name="Maillard F."/>
            <person name="Morin E."/>
            <person name="Murat C."/>
            <person name="Nolan M."/>
            <person name="Ohm R."/>
            <person name="Pangilinan J."/>
            <person name="Pereira M."/>
            <person name="Perotto S."/>
            <person name="Peter M."/>
            <person name="Riley R."/>
            <person name="Sitrit Y."/>
            <person name="Stielow B."/>
            <person name="Szollosi G."/>
            <person name="Zifcakova L."/>
            <person name="Stursova M."/>
            <person name="Spatafora J.W."/>
            <person name="Tedersoo L."/>
            <person name="Vaario L.-M."/>
            <person name="Yamada A."/>
            <person name="Yan M."/>
            <person name="Wang P."/>
            <person name="Xu J."/>
            <person name="Bruns T."/>
            <person name="Baldrian P."/>
            <person name="Vilgalys R."/>
            <person name="Henrissat B."/>
            <person name="Grigoriev I.V."/>
            <person name="Hibbett D."/>
            <person name="Nagy L.G."/>
            <person name="Martin F.M."/>
        </authorList>
    </citation>
    <scope>NUCLEOTIDE SEQUENCE</scope>
    <source>
        <strain evidence="3">UH-Tt-Lm1</strain>
    </source>
</reference>
<feature type="compositionally biased region" description="Basic and acidic residues" evidence="1">
    <location>
        <begin position="251"/>
        <end position="262"/>
    </location>
</feature>
<feature type="compositionally biased region" description="Polar residues" evidence="1">
    <location>
        <begin position="263"/>
        <end position="274"/>
    </location>
</feature>
<evidence type="ECO:0000256" key="1">
    <source>
        <dbReference type="SAM" id="MobiDB-lite"/>
    </source>
</evidence>
<gene>
    <name evidence="3" type="ORF">BJ322DRAFT_1035546</name>
</gene>
<feature type="domain" description="Rubrerythrin diiron-binding" evidence="2">
    <location>
        <begin position="91"/>
        <end position="194"/>
    </location>
</feature>
<dbReference type="AlphaFoldDB" id="A0A9P6HMF5"/>
<feature type="region of interest" description="Disordered" evidence="1">
    <location>
        <begin position="482"/>
        <end position="502"/>
    </location>
</feature>
<feature type="compositionally biased region" description="Basic and acidic residues" evidence="1">
    <location>
        <begin position="527"/>
        <end position="546"/>
    </location>
</feature>
<dbReference type="InterPro" id="IPR003251">
    <property type="entry name" value="Rr_diiron-bd_dom"/>
</dbReference>
<keyword evidence="4" id="KW-1185">Reference proteome</keyword>
<comment type="caution">
    <text evidence="3">The sequence shown here is derived from an EMBL/GenBank/DDBJ whole genome shotgun (WGS) entry which is preliminary data.</text>
</comment>
<dbReference type="Pfam" id="PF02915">
    <property type="entry name" value="Rubrerythrin"/>
    <property type="match status" value="1"/>
</dbReference>
<protein>
    <recommendedName>
        <fullName evidence="2">Rubrerythrin diiron-binding domain-containing protein</fullName>
    </recommendedName>
</protein>